<keyword evidence="7" id="KW-1185">Reference proteome</keyword>
<dbReference type="GO" id="GO:0005524">
    <property type="term" value="F:ATP binding"/>
    <property type="evidence" value="ECO:0007669"/>
    <property type="project" value="UniProtKB-KW"/>
</dbReference>
<sequence length="298" mass="33529">MVSIHFDNVSKSFGNNQAVSKLSFIADKSQKIVFLGTSGSGKTTGLRLINRLISHDSGHIYINGESIENVDPVKHRRNIGYIIQKGGLFPHKTVEENILTVPRLIGMDKKTSKERLYQLLKLIKLDESYLNKMPAELSGGEQQRVGIARALISQANLILMDEPFGALDPITADSVLRDFLAIQNELKFTAVIVTHNVMEAIKASDFIILLHMGKLQQKGSAKELLFNPVNNFVRRFFDSNRFELELEAISLEDLTPYISKDIISELGSKLSIRECMNKGLHREQLLKATEEFKANYIN</sequence>
<dbReference type="KEGG" id="fpf:DCC35_10350"/>
<dbReference type="GO" id="GO:0016887">
    <property type="term" value="F:ATP hydrolysis activity"/>
    <property type="evidence" value="ECO:0007669"/>
    <property type="project" value="InterPro"/>
</dbReference>
<name>A0A4D7K6V3_9BACT</name>
<dbReference type="InterPro" id="IPR003439">
    <property type="entry name" value="ABC_transporter-like_ATP-bd"/>
</dbReference>
<dbReference type="PROSITE" id="PS50893">
    <property type="entry name" value="ABC_TRANSPORTER_2"/>
    <property type="match status" value="1"/>
</dbReference>
<evidence type="ECO:0000259" key="5">
    <source>
        <dbReference type="PROSITE" id="PS50893"/>
    </source>
</evidence>
<dbReference type="PANTHER" id="PTHR43117:SF4">
    <property type="entry name" value="OSMOPROTECTANT IMPORT ATP-BINDING PROTEIN OSMV"/>
    <property type="match status" value="1"/>
</dbReference>
<dbReference type="InterPro" id="IPR003593">
    <property type="entry name" value="AAA+_ATPase"/>
</dbReference>
<keyword evidence="2" id="KW-0813">Transport</keyword>
<feature type="domain" description="ABC transporter" evidence="5">
    <location>
        <begin position="4"/>
        <end position="237"/>
    </location>
</feature>
<evidence type="ECO:0000256" key="3">
    <source>
        <dbReference type="ARBA" id="ARBA00022741"/>
    </source>
</evidence>
<comment type="similarity">
    <text evidence="1">Belongs to the ABC transporter superfamily.</text>
</comment>
<organism evidence="6 7">
    <name type="scientific">Mangrovivirga cuniculi</name>
    <dbReference type="NCBI Taxonomy" id="2715131"/>
    <lineage>
        <taxon>Bacteria</taxon>
        <taxon>Pseudomonadati</taxon>
        <taxon>Bacteroidota</taxon>
        <taxon>Cytophagia</taxon>
        <taxon>Cytophagales</taxon>
        <taxon>Mangrovivirgaceae</taxon>
        <taxon>Mangrovivirga</taxon>
    </lineage>
</organism>
<dbReference type="PANTHER" id="PTHR43117">
    <property type="entry name" value="OSMOPROTECTANT IMPORT ATP-BINDING PROTEIN OSMV"/>
    <property type="match status" value="1"/>
</dbReference>
<dbReference type="AlphaFoldDB" id="A0A4D7K6V3"/>
<accession>A0A4D7K6V3</accession>
<dbReference type="OrthoDB" id="1115710at2"/>
<dbReference type="Proteomes" id="UP000298616">
    <property type="component" value="Chromosome"/>
</dbReference>
<gene>
    <name evidence="6" type="ORF">DCC35_10350</name>
</gene>
<proteinExistence type="inferred from homology"/>
<evidence type="ECO:0000256" key="4">
    <source>
        <dbReference type="ARBA" id="ARBA00022840"/>
    </source>
</evidence>
<dbReference type="SMART" id="SM00382">
    <property type="entry name" value="AAA"/>
    <property type="match status" value="1"/>
</dbReference>
<protein>
    <submittedName>
        <fullName evidence="6">Glycine/betaine ABC transporter ATP-binding protein</fullName>
    </submittedName>
</protein>
<dbReference type="Gene3D" id="3.40.50.300">
    <property type="entry name" value="P-loop containing nucleotide triphosphate hydrolases"/>
    <property type="match status" value="1"/>
</dbReference>
<dbReference type="Pfam" id="PF00005">
    <property type="entry name" value="ABC_tran"/>
    <property type="match status" value="1"/>
</dbReference>
<reference evidence="6 7" key="1">
    <citation type="submission" date="2018-04" db="EMBL/GenBank/DDBJ databases">
        <title>Complete genome uncultured novel isolate.</title>
        <authorList>
            <person name="Merlino G."/>
        </authorList>
    </citation>
    <scope>NUCLEOTIDE SEQUENCE [LARGE SCALE GENOMIC DNA]</scope>
    <source>
        <strain evidence="7">R1DC9</strain>
    </source>
</reference>
<dbReference type="EMBL" id="CP028923">
    <property type="protein sequence ID" value="QCK15118.1"/>
    <property type="molecule type" value="Genomic_DNA"/>
</dbReference>
<dbReference type="SUPFAM" id="SSF52540">
    <property type="entry name" value="P-loop containing nucleoside triphosphate hydrolases"/>
    <property type="match status" value="1"/>
</dbReference>
<dbReference type="RefSeq" id="WP_137090703.1">
    <property type="nucleotide sequence ID" value="NZ_CP028923.1"/>
</dbReference>
<dbReference type="InterPro" id="IPR017871">
    <property type="entry name" value="ABC_transporter-like_CS"/>
</dbReference>
<keyword evidence="3" id="KW-0547">Nucleotide-binding</keyword>
<dbReference type="GO" id="GO:0015697">
    <property type="term" value="P:quaternary ammonium group transport"/>
    <property type="evidence" value="ECO:0007669"/>
    <property type="project" value="UniProtKB-ARBA"/>
</dbReference>
<dbReference type="InterPro" id="IPR027417">
    <property type="entry name" value="P-loop_NTPase"/>
</dbReference>
<evidence type="ECO:0000313" key="7">
    <source>
        <dbReference type="Proteomes" id="UP000298616"/>
    </source>
</evidence>
<dbReference type="FunFam" id="3.40.50.300:FF:000425">
    <property type="entry name" value="Probable ABC transporter, ATP-binding subunit"/>
    <property type="match status" value="1"/>
</dbReference>
<evidence type="ECO:0000256" key="2">
    <source>
        <dbReference type="ARBA" id="ARBA00022448"/>
    </source>
</evidence>
<evidence type="ECO:0000313" key="6">
    <source>
        <dbReference type="EMBL" id="QCK15118.1"/>
    </source>
</evidence>
<keyword evidence="4 6" id="KW-0067">ATP-binding</keyword>
<evidence type="ECO:0000256" key="1">
    <source>
        <dbReference type="ARBA" id="ARBA00005417"/>
    </source>
</evidence>
<dbReference type="PROSITE" id="PS00211">
    <property type="entry name" value="ABC_TRANSPORTER_1"/>
    <property type="match status" value="1"/>
</dbReference>